<dbReference type="Proteomes" id="UP000274756">
    <property type="component" value="Unassembled WGS sequence"/>
</dbReference>
<feature type="compositionally biased region" description="Polar residues" evidence="1">
    <location>
        <begin position="11"/>
        <end position="21"/>
    </location>
</feature>
<evidence type="ECO:0000313" key="2">
    <source>
        <dbReference type="EMBL" id="VDN52931.1"/>
    </source>
</evidence>
<reference evidence="5" key="1">
    <citation type="submission" date="2017-02" db="UniProtKB">
        <authorList>
            <consortium name="WormBaseParasite"/>
        </authorList>
    </citation>
    <scope>IDENTIFICATION</scope>
</reference>
<feature type="compositionally biased region" description="Polar residues" evidence="1">
    <location>
        <begin position="53"/>
        <end position="77"/>
    </location>
</feature>
<feature type="region of interest" description="Disordered" evidence="1">
    <location>
        <begin position="1"/>
        <end position="36"/>
    </location>
</feature>
<evidence type="ECO:0000313" key="4">
    <source>
        <dbReference type="Proteomes" id="UP000274756"/>
    </source>
</evidence>
<keyword evidence="4" id="KW-1185">Reference proteome</keyword>
<proteinExistence type="predicted"/>
<dbReference type="EMBL" id="UYYG01000088">
    <property type="protein sequence ID" value="VDN52931.1"/>
    <property type="molecule type" value="Genomic_DNA"/>
</dbReference>
<feature type="region of interest" description="Disordered" evidence="1">
    <location>
        <begin position="51"/>
        <end position="91"/>
    </location>
</feature>
<gene>
    <name evidence="2" type="ORF">DME_LOCUS2904</name>
</gene>
<organism evidence="3 5">
    <name type="scientific">Dracunculus medinensis</name>
    <name type="common">Guinea worm</name>
    <dbReference type="NCBI Taxonomy" id="318479"/>
    <lineage>
        <taxon>Eukaryota</taxon>
        <taxon>Metazoa</taxon>
        <taxon>Ecdysozoa</taxon>
        <taxon>Nematoda</taxon>
        <taxon>Chromadorea</taxon>
        <taxon>Rhabditida</taxon>
        <taxon>Spirurina</taxon>
        <taxon>Dracunculoidea</taxon>
        <taxon>Dracunculidae</taxon>
        <taxon>Dracunculus</taxon>
    </lineage>
</organism>
<dbReference type="OrthoDB" id="10018191at2759"/>
<name>A0A0N4UMS6_DRAME</name>
<evidence type="ECO:0000313" key="3">
    <source>
        <dbReference type="Proteomes" id="UP000038040"/>
    </source>
</evidence>
<dbReference type="WBParaSite" id="DME_0000916701-mRNA-1">
    <property type="protein sequence ID" value="DME_0000916701-mRNA-1"/>
    <property type="gene ID" value="DME_0000916701"/>
</dbReference>
<evidence type="ECO:0000313" key="5">
    <source>
        <dbReference type="WBParaSite" id="DME_0000916701-mRNA-1"/>
    </source>
</evidence>
<reference evidence="2 4" key="2">
    <citation type="submission" date="2018-11" db="EMBL/GenBank/DDBJ databases">
        <authorList>
            <consortium name="Pathogen Informatics"/>
        </authorList>
    </citation>
    <scope>NUCLEOTIDE SEQUENCE [LARGE SCALE GENOMIC DNA]</scope>
</reference>
<sequence>IKGPPVICEQGPSTPSSPTNSRLRRPNPLSSDAMERINVSTICQPFQKFASLSPHSTSDLGSSPRSSISAGTSSCSPGWTGLGGSKKSSLECDTDSDVLSKDLLSPCMTYSSAPFSPFSDCTEPPDTPHSIFGVSPAISPNTSMKSLHFRYFLDLK</sequence>
<dbReference type="AlphaFoldDB" id="A0A0N4UMS6"/>
<dbReference type="Proteomes" id="UP000038040">
    <property type="component" value="Unplaced"/>
</dbReference>
<evidence type="ECO:0000256" key="1">
    <source>
        <dbReference type="SAM" id="MobiDB-lite"/>
    </source>
</evidence>
<dbReference type="STRING" id="318479.A0A0N4UMS6"/>
<accession>A0A0N4UMS6</accession>
<protein>
    <submittedName>
        <fullName evidence="5">Protein aurora borealis</fullName>
    </submittedName>
</protein>